<accession>A0A2P5W5G7</accession>
<sequence length="173" mass="19403">MSSSCGKKTVVPASKKRKRAMSSSGPTTEIRHPFLQVPLGPQEELYQILRARPIGIMEPMYLEFTLELCSTFHLQTVMTKFDDPGTVQFRLGSLVLQLSIPEFGIALGLYTEDFMDDNDLDTLLRHIYYSPSKCWRDLVLASATYDPSHSKASALPPSLMYPHAILAHTLIGR</sequence>
<organism evidence="2 3">
    <name type="scientific">Gossypium barbadense</name>
    <name type="common">Sea Island cotton</name>
    <name type="synonym">Hibiscus barbadensis</name>
    <dbReference type="NCBI Taxonomy" id="3634"/>
    <lineage>
        <taxon>Eukaryota</taxon>
        <taxon>Viridiplantae</taxon>
        <taxon>Streptophyta</taxon>
        <taxon>Embryophyta</taxon>
        <taxon>Tracheophyta</taxon>
        <taxon>Spermatophyta</taxon>
        <taxon>Magnoliopsida</taxon>
        <taxon>eudicotyledons</taxon>
        <taxon>Gunneridae</taxon>
        <taxon>Pentapetalae</taxon>
        <taxon>rosids</taxon>
        <taxon>malvids</taxon>
        <taxon>Malvales</taxon>
        <taxon>Malvaceae</taxon>
        <taxon>Malvoideae</taxon>
        <taxon>Gossypium</taxon>
    </lineage>
</organism>
<dbReference type="OrthoDB" id="1685790at2759"/>
<gene>
    <name evidence="2" type="ORF">GOBAR_AA34372</name>
</gene>
<dbReference type="AlphaFoldDB" id="A0A2P5W5G7"/>
<dbReference type="EMBL" id="KZ669037">
    <property type="protein sequence ID" value="PPR86319.1"/>
    <property type="molecule type" value="Genomic_DNA"/>
</dbReference>
<evidence type="ECO:0000256" key="1">
    <source>
        <dbReference type="SAM" id="MobiDB-lite"/>
    </source>
</evidence>
<feature type="region of interest" description="Disordered" evidence="1">
    <location>
        <begin position="1"/>
        <end position="29"/>
    </location>
</feature>
<name>A0A2P5W5G7_GOSBA</name>
<reference evidence="2 3" key="1">
    <citation type="submission" date="2015-01" db="EMBL/GenBank/DDBJ databases">
        <title>Genome of allotetraploid Gossypium barbadense reveals genomic plasticity and fiber elongation in cotton evolution.</title>
        <authorList>
            <person name="Chen X."/>
            <person name="Liu X."/>
            <person name="Zhao B."/>
            <person name="Zheng H."/>
            <person name="Hu Y."/>
            <person name="Lu G."/>
            <person name="Yang C."/>
            <person name="Chen J."/>
            <person name="Shan C."/>
            <person name="Zhang L."/>
            <person name="Zhou Y."/>
            <person name="Wang L."/>
            <person name="Guo W."/>
            <person name="Bai Y."/>
            <person name="Ruan J."/>
            <person name="Shangguan X."/>
            <person name="Mao Y."/>
            <person name="Jiang J."/>
            <person name="Zhu Y."/>
            <person name="Lei J."/>
            <person name="Kang H."/>
            <person name="Chen S."/>
            <person name="He X."/>
            <person name="Wang R."/>
            <person name="Wang Y."/>
            <person name="Chen J."/>
            <person name="Wang L."/>
            <person name="Yu S."/>
            <person name="Wang B."/>
            <person name="Wei J."/>
            <person name="Song S."/>
            <person name="Lu X."/>
            <person name="Gao Z."/>
            <person name="Gu W."/>
            <person name="Deng X."/>
            <person name="Ma D."/>
            <person name="Wang S."/>
            <person name="Liang W."/>
            <person name="Fang L."/>
            <person name="Cai C."/>
            <person name="Zhu X."/>
            <person name="Zhou B."/>
            <person name="Zhang Y."/>
            <person name="Chen Z."/>
            <person name="Xu S."/>
            <person name="Zhu R."/>
            <person name="Wang S."/>
            <person name="Zhang T."/>
            <person name="Zhao G."/>
        </authorList>
    </citation>
    <scope>NUCLEOTIDE SEQUENCE [LARGE SCALE GENOMIC DNA]</scope>
    <source>
        <strain evidence="3">cv. Xinhai21</strain>
        <tissue evidence="2">Leaf</tissue>
    </source>
</reference>
<dbReference type="Proteomes" id="UP000239757">
    <property type="component" value="Unassembled WGS sequence"/>
</dbReference>
<evidence type="ECO:0000313" key="2">
    <source>
        <dbReference type="EMBL" id="PPR86319.1"/>
    </source>
</evidence>
<proteinExistence type="predicted"/>
<evidence type="ECO:0000313" key="3">
    <source>
        <dbReference type="Proteomes" id="UP000239757"/>
    </source>
</evidence>
<protein>
    <submittedName>
        <fullName evidence="2">Uncharacterized protein</fullName>
    </submittedName>
</protein>